<sequence length="68" mass="7547">MAENAPNVLRPDAKALTTVGSNDGFRQAMLKTALDTIPQLTEENYSIWKDKMTALLKLRGVLKSINDQ</sequence>
<comment type="caution">
    <text evidence="1">The sequence shown here is derived from an EMBL/GenBank/DDBJ whole genome shotgun (WGS) entry which is preliminary data.</text>
</comment>
<dbReference type="VEuPathDB" id="FungiDB:VP01_4044g2"/>
<keyword evidence="2" id="KW-1185">Reference proteome</keyword>
<name>A0A0L6UTL1_9BASI</name>
<dbReference type="Proteomes" id="UP000037035">
    <property type="component" value="Unassembled WGS sequence"/>
</dbReference>
<dbReference type="OrthoDB" id="2783063at2759"/>
<accession>A0A0L6UTL1</accession>
<evidence type="ECO:0000313" key="2">
    <source>
        <dbReference type="Proteomes" id="UP000037035"/>
    </source>
</evidence>
<protein>
    <submittedName>
        <fullName evidence="1">Uncharacterized protein</fullName>
    </submittedName>
</protein>
<proteinExistence type="predicted"/>
<evidence type="ECO:0000313" key="1">
    <source>
        <dbReference type="EMBL" id="KNZ51215.1"/>
    </source>
</evidence>
<organism evidence="1 2">
    <name type="scientific">Puccinia sorghi</name>
    <dbReference type="NCBI Taxonomy" id="27349"/>
    <lineage>
        <taxon>Eukaryota</taxon>
        <taxon>Fungi</taxon>
        <taxon>Dikarya</taxon>
        <taxon>Basidiomycota</taxon>
        <taxon>Pucciniomycotina</taxon>
        <taxon>Pucciniomycetes</taxon>
        <taxon>Pucciniales</taxon>
        <taxon>Pucciniaceae</taxon>
        <taxon>Puccinia</taxon>
    </lineage>
</organism>
<dbReference type="AlphaFoldDB" id="A0A0L6UTL1"/>
<reference evidence="1 2" key="1">
    <citation type="submission" date="2015-08" db="EMBL/GenBank/DDBJ databases">
        <title>Next Generation Sequencing and Analysis of the Genome of Puccinia sorghi L Schw, the Causal Agent of Maize Common Rust.</title>
        <authorList>
            <person name="Rochi L."/>
            <person name="Burguener G."/>
            <person name="Darino M."/>
            <person name="Turjanski A."/>
            <person name="Kreff E."/>
            <person name="Dieguez M.J."/>
            <person name="Sacco F."/>
        </authorList>
    </citation>
    <scope>NUCLEOTIDE SEQUENCE [LARGE SCALE GENOMIC DNA]</scope>
    <source>
        <strain evidence="1 2">RO10H11247</strain>
    </source>
</reference>
<gene>
    <name evidence="1" type="ORF">VP01_4044g2</name>
</gene>
<dbReference type="EMBL" id="LAVV01009107">
    <property type="protein sequence ID" value="KNZ51215.1"/>
    <property type="molecule type" value="Genomic_DNA"/>
</dbReference>